<accession>A0A1F6CJC1</accession>
<dbReference type="SUPFAM" id="SSF51004">
    <property type="entry name" value="C-terminal (heme d1) domain of cytochrome cd1-nitrite reductase"/>
    <property type="match status" value="1"/>
</dbReference>
<comment type="caution">
    <text evidence="2">The sequence shown here is derived from an EMBL/GenBank/DDBJ whole genome shotgun (WGS) entry which is preliminary data.</text>
</comment>
<gene>
    <name evidence="2" type="ORF">A2678_00600</name>
</gene>
<dbReference type="InterPro" id="IPR013783">
    <property type="entry name" value="Ig-like_fold"/>
</dbReference>
<dbReference type="InterPro" id="IPR013211">
    <property type="entry name" value="LVIVD"/>
</dbReference>
<sequence>MSSIGKRLTAIVISVAALFISLPSSLASTQPSLQLVGNVPDVGQAKDVDIDADSHLAYVASMQFGLSIVDISNRDRPAVITSANPGFYGDHVSADGSLAAVTSGGLGLTIIDVSNPRAQSPRILGHLDGTFRNVAVVGNTAYALQTIPGNPPHTDLAIVDLSQPANLNIIGRKTVGASDFTGLRVIGSTAYVVAGNTGLRIIDVSDPASPRIVGTAPISTQAQDIDVVNGYAYVAANTNMTIIDVHNASQPFVVKSFPVPATNIIVTNGKAYLLGGYQLSIIDVSTPSAPRLLSSTSSFGAQGLDVVGATLYTASPEVNTTPSPTSKGGLYLIDVSDATIPRVLTNVYNGFGSTGIASNGRISITTGGSWGMRVADVSSANAPAIVRQTAGTFGSVSMSGSFAYVIQTMPGNPAHTDVAVLDLTVPSQAAVIGRVTTLNGYASDVKAVGSVVYVAAGNGGLQVVDIGNPTLPRIIGSTATPAAAVAVGVGTGYAYVGTGTSIQVIDIHTPTHPFIVGSIATSASQLATANQMVYALDGRQLKIIDVATPTNPVQVGSLSGVTAQGIDVTGTLVILATPAVNHTDPNGGVSLVDVSDPTAPILVDKLGVSGSTRAIAIASNLVYAGDSASTINIFTIDSQPPPPTTSSISGTLRYAGPSGNTMSGTIPGVTIRLLNTSGASVASATTDGTGSYTFSNIPLGTYAAQAGKNSESIGDTFDINDALAVLYITVGKLVPSIFQQQACDTSGDRAIDIDDALNLLRATTGNSQTGSVGQWRIETQGSNSISLTATPYPLNFSGTLVGDCDGSWRN</sequence>
<protein>
    <recommendedName>
        <fullName evidence="4">Dockerin domain-containing protein</fullName>
    </recommendedName>
</protein>
<dbReference type="PANTHER" id="PTHR46928:SF1">
    <property type="entry name" value="MESENCHYME-SPECIFIC CELL SURFACE GLYCOPROTEIN"/>
    <property type="match status" value="1"/>
</dbReference>
<evidence type="ECO:0000313" key="3">
    <source>
        <dbReference type="Proteomes" id="UP000178815"/>
    </source>
</evidence>
<evidence type="ECO:0008006" key="4">
    <source>
        <dbReference type="Google" id="ProtNLM"/>
    </source>
</evidence>
<dbReference type="AlphaFoldDB" id="A0A1F6CJC1"/>
<evidence type="ECO:0000256" key="1">
    <source>
        <dbReference type="SAM" id="SignalP"/>
    </source>
</evidence>
<dbReference type="Proteomes" id="UP000178815">
    <property type="component" value="Unassembled WGS sequence"/>
</dbReference>
<keyword evidence="1" id="KW-0732">Signal</keyword>
<dbReference type="Gene3D" id="2.60.40.10">
    <property type="entry name" value="Immunoglobulins"/>
    <property type="match status" value="1"/>
</dbReference>
<dbReference type="SUPFAM" id="SSF117074">
    <property type="entry name" value="Hypothetical protein PA1324"/>
    <property type="match status" value="1"/>
</dbReference>
<feature type="signal peptide" evidence="1">
    <location>
        <begin position="1"/>
        <end position="27"/>
    </location>
</feature>
<dbReference type="PANTHER" id="PTHR46928">
    <property type="entry name" value="MESENCHYME-SPECIFIC CELL SURFACE GLYCOPROTEIN"/>
    <property type="match status" value="1"/>
</dbReference>
<dbReference type="InterPro" id="IPR052956">
    <property type="entry name" value="Mesenchyme-surface_protein"/>
</dbReference>
<proteinExistence type="predicted"/>
<dbReference type="InterPro" id="IPR011048">
    <property type="entry name" value="Haem_d1_sf"/>
</dbReference>
<feature type="chain" id="PRO_5009523395" description="Dockerin domain-containing protein" evidence="1">
    <location>
        <begin position="28"/>
        <end position="810"/>
    </location>
</feature>
<organism evidence="2 3">
    <name type="scientific">Candidatus Kaiserbacteria bacterium RIFCSPHIGHO2_01_FULL_53_31</name>
    <dbReference type="NCBI Taxonomy" id="1798481"/>
    <lineage>
        <taxon>Bacteria</taxon>
        <taxon>Candidatus Kaiseribacteriota</taxon>
    </lineage>
</organism>
<dbReference type="EMBL" id="MFKU01000002">
    <property type="protein sequence ID" value="OGG49245.1"/>
    <property type="molecule type" value="Genomic_DNA"/>
</dbReference>
<dbReference type="Pfam" id="PF08309">
    <property type="entry name" value="LVIVD"/>
    <property type="match status" value="9"/>
</dbReference>
<dbReference type="STRING" id="1798481.A2678_00600"/>
<evidence type="ECO:0000313" key="2">
    <source>
        <dbReference type="EMBL" id="OGG49245.1"/>
    </source>
</evidence>
<dbReference type="SUPFAM" id="SSF101898">
    <property type="entry name" value="NHL repeat"/>
    <property type="match status" value="1"/>
</dbReference>
<reference evidence="2 3" key="1">
    <citation type="journal article" date="2016" name="Nat. Commun.">
        <title>Thousands of microbial genomes shed light on interconnected biogeochemical processes in an aquifer system.</title>
        <authorList>
            <person name="Anantharaman K."/>
            <person name="Brown C.T."/>
            <person name="Hug L.A."/>
            <person name="Sharon I."/>
            <person name="Castelle C.J."/>
            <person name="Probst A.J."/>
            <person name="Thomas B.C."/>
            <person name="Singh A."/>
            <person name="Wilkins M.J."/>
            <person name="Karaoz U."/>
            <person name="Brodie E.L."/>
            <person name="Williams K.H."/>
            <person name="Hubbard S.S."/>
            <person name="Banfield J.F."/>
        </authorList>
    </citation>
    <scope>NUCLEOTIDE SEQUENCE [LARGE SCALE GENOMIC DNA]</scope>
</reference>
<name>A0A1F6CJC1_9BACT</name>